<dbReference type="Gene3D" id="1.10.357.10">
    <property type="entry name" value="Tetracycline Repressor, domain 2"/>
    <property type="match status" value="1"/>
</dbReference>
<dbReference type="SUPFAM" id="SSF46689">
    <property type="entry name" value="Homeodomain-like"/>
    <property type="match status" value="1"/>
</dbReference>
<dbReference type="Pfam" id="PF00440">
    <property type="entry name" value="TetR_N"/>
    <property type="match status" value="1"/>
</dbReference>
<dbReference type="PROSITE" id="PS50977">
    <property type="entry name" value="HTH_TETR_2"/>
    <property type="match status" value="1"/>
</dbReference>
<name>A0A345PB94_9GAMM</name>
<dbReference type="InterPro" id="IPR050109">
    <property type="entry name" value="HTH-type_TetR-like_transc_reg"/>
</dbReference>
<evidence type="ECO:0000256" key="2">
    <source>
        <dbReference type="PROSITE-ProRule" id="PRU00335"/>
    </source>
</evidence>
<dbReference type="PRINTS" id="PR00455">
    <property type="entry name" value="HTHTETR"/>
</dbReference>
<dbReference type="InterPro" id="IPR001647">
    <property type="entry name" value="HTH_TetR"/>
</dbReference>
<feature type="domain" description="HTH tetR-type" evidence="4">
    <location>
        <begin position="33"/>
        <end position="93"/>
    </location>
</feature>
<dbReference type="Proteomes" id="UP000253940">
    <property type="component" value="Chromosome"/>
</dbReference>
<dbReference type="InterPro" id="IPR009057">
    <property type="entry name" value="Homeodomain-like_sf"/>
</dbReference>
<dbReference type="PANTHER" id="PTHR30055:SF196">
    <property type="entry name" value="HTH-TYPE TRANSCRIPTIONAL REGULATOR RUTR"/>
    <property type="match status" value="1"/>
</dbReference>
<evidence type="ECO:0000256" key="3">
    <source>
        <dbReference type="SAM" id="MobiDB-lite"/>
    </source>
</evidence>
<proteinExistence type="predicted"/>
<dbReference type="SUPFAM" id="SSF48498">
    <property type="entry name" value="Tetracyclin repressor-like, C-terminal domain"/>
    <property type="match status" value="1"/>
</dbReference>
<dbReference type="EMBL" id="CP031222">
    <property type="protein sequence ID" value="AXI04553.1"/>
    <property type="molecule type" value="Genomic_DNA"/>
</dbReference>
<evidence type="ECO:0000259" key="4">
    <source>
        <dbReference type="PROSITE" id="PS50977"/>
    </source>
</evidence>
<sequence length="230" mass="25806">MTKKKLVKADSSAQADGTESSSLSPSRRQRSVELKTKAIKDSALAVFSMYGFHGSSLEQIAELAGVSKANLLYYFSSKDDLYLYVLRDILAVWMAPFEALSADQDAVSSIKEYIKQKLEVSRDYPQASRLFCLEMIQGAPLLKSLLEGKLRKQVREKAKVIKAWSDAGQIAPIDPFHLIFTLWATTQHYADFHVQIEAITGKTLDNDRFLKSTVENIQSLIINGLRPRSE</sequence>
<dbReference type="InterPro" id="IPR013573">
    <property type="entry name" value="Tscrpt_reg_YcdC_C"/>
</dbReference>
<dbReference type="Pfam" id="PF08362">
    <property type="entry name" value="TetR_C_3"/>
    <property type="match status" value="1"/>
</dbReference>
<keyword evidence="1 2" id="KW-0238">DNA-binding</keyword>
<dbReference type="GO" id="GO:0045892">
    <property type="term" value="P:negative regulation of DNA-templated transcription"/>
    <property type="evidence" value="ECO:0007669"/>
    <property type="project" value="InterPro"/>
</dbReference>
<evidence type="ECO:0000256" key="1">
    <source>
        <dbReference type="ARBA" id="ARBA00023125"/>
    </source>
</evidence>
<dbReference type="GO" id="GO:0003700">
    <property type="term" value="F:DNA-binding transcription factor activity"/>
    <property type="evidence" value="ECO:0007669"/>
    <property type="project" value="TreeGrafter"/>
</dbReference>
<reference evidence="5 6" key="1">
    <citation type="submission" date="2018-07" db="EMBL/GenBank/DDBJ databases">
        <title>Genome sequencing of Moraxellaceae gen. HYN0046.</title>
        <authorList>
            <person name="Kim M."/>
            <person name="Yi H."/>
        </authorList>
    </citation>
    <scope>NUCLEOTIDE SEQUENCE [LARGE SCALE GENOMIC DNA]</scope>
    <source>
        <strain evidence="5 6">HYN0046</strain>
    </source>
</reference>
<gene>
    <name evidence="5" type="ORF">HYN46_04875</name>
</gene>
<feature type="region of interest" description="Disordered" evidence="3">
    <location>
        <begin position="1"/>
        <end position="29"/>
    </location>
</feature>
<dbReference type="Gene3D" id="1.10.10.60">
    <property type="entry name" value="Homeodomain-like"/>
    <property type="match status" value="1"/>
</dbReference>
<organism evidence="5 6">
    <name type="scientific">Aquirhabdus parva</name>
    <dbReference type="NCBI Taxonomy" id="2283318"/>
    <lineage>
        <taxon>Bacteria</taxon>
        <taxon>Pseudomonadati</taxon>
        <taxon>Pseudomonadota</taxon>
        <taxon>Gammaproteobacteria</taxon>
        <taxon>Moraxellales</taxon>
        <taxon>Moraxellaceae</taxon>
        <taxon>Aquirhabdus</taxon>
    </lineage>
</organism>
<feature type="DNA-binding region" description="H-T-H motif" evidence="2">
    <location>
        <begin position="56"/>
        <end position="75"/>
    </location>
</feature>
<dbReference type="KEGG" id="mbah:HYN46_04875"/>
<evidence type="ECO:0000313" key="6">
    <source>
        <dbReference type="Proteomes" id="UP000253940"/>
    </source>
</evidence>
<dbReference type="AlphaFoldDB" id="A0A345PB94"/>
<dbReference type="NCBIfam" id="NF011584">
    <property type="entry name" value="PRK15008.1"/>
    <property type="match status" value="1"/>
</dbReference>
<evidence type="ECO:0000313" key="5">
    <source>
        <dbReference type="EMBL" id="AXI04553.1"/>
    </source>
</evidence>
<keyword evidence="6" id="KW-1185">Reference proteome</keyword>
<protein>
    <submittedName>
        <fullName evidence="5">HTH-type transcriptional regulator RutR</fullName>
    </submittedName>
</protein>
<dbReference type="GO" id="GO:0000976">
    <property type="term" value="F:transcription cis-regulatory region binding"/>
    <property type="evidence" value="ECO:0007669"/>
    <property type="project" value="TreeGrafter"/>
</dbReference>
<accession>A0A345PB94</accession>
<dbReference type="PANTHER" id="PTHR30055">
    <property type="entry name" value="HTH-TYPE TRANSCRIPTIONAL REGULATOR RUTR"/>
    <property type="match status" value="1"/>
</dbReference>
<dbReference type="OrthoDB" id="6860332at2"/>
<dbReference type="InterPro" id="IPR036271">
    <property type="entry name" value="Tet_transcr_reg_TetR-rel_C_sf"/>
</dbReference>